<proteinExistence type="inferred from homology"/>
<dbReference type="PANTHER" id="PTHR22809">
    <property type="entry name" value="METHYLTRANSFERASE-RELATED"/>
    <property type="match status" value="1"/>
</dbReference>
<dbReference type="GeneID" id="103721046"/>
<dbReference type="Gene3D" id="3.40.50.150">
    <property type="entry name" value="Vaccinia Virus protein VP39"/>
    <property type="match status" value="1"/>
</dbReference>
<reference evidence="6" key="1">
    <citation type="submission" date="2025-08" db="UniProtKB">
        <authorList>
            <consortium name="RefSeq"/>
        </authorList>
    </citation>
    <scope>IDENTIFICATION</scope>
    <source>
        <tissue evidence="6">Young leaves</tissue>
    </source>
</reference>
<dbReference type="GO" id="GO:0032259">
    <property type="term" value="P:methylation"/>
    <property type="evidence" value="ECO:0007669"/>
    <property type="project" value="UniProtKB-KW"/>
</dbReference>
<gene>
    <name evidence="6" type="primary">LOC103721046</name>
</gene>
<dbReference type="OrthoDB" id="755250at2759"/>
<evidence type="ECO:0000256" key="3">
    <source>
        <dbReference type="ARBA" id="ARBA00022679"/>
    </source>
</evidence>
<evidence type="ECO:0000313" key="6">
    <source>
        <dbReference type="RefSeq" id="XP_038978368.1"/>
    </source>
</evidence>
<dbReference type="GO" id="GO:0008757">
    <property type="term" value="F:S-adenosylmethionine-dependent methyltransferase activity"/>
    <property type="evidence" value="ECO:0007669"/>
    <property type="project" value="UniProtKB-ARBA"/>
</dbReference>
<dbReference type="InterPro" id="IPR026113">
    <property type="entry name" value="METTL2/6/8-like"/>
</dbReference>
<sequence length="216" mass="23653">MRETLSSIGTPSTNTTRISSLRSALFGEGLGTPLLAIRREGPGFCSSQVVLEVGCGAGNTVFPLLVAFPDVFVHACDFSPLAIELVKEHGAFKLDRVNAFVCDVITDDLCKMIMPGSVDVITMIFMLSAVSPMKMSLALQNVRNVLKPSGTLLFRDYAMGDYAQEKLAKKCQIISNNFYVRGDGTCAFYFSKVHYQPCLKEMALTLWKSVCTANRL</sequence>
<dbReference type="Proteomes" id="UP000228380">
    <property type="component" value="Unplaced"/>
</dbReference>
<dbReference type="GO" id="GO:0008173">
    <property type="term" value="F:RNA methyltransferase activity"/>
    <property type="evidence" value="ECO:0007669"/>
    <property type="project" value="UniProtKB-ARBA"/>
</dbReference>
<dbReference type="PANTHER" id="PTHR22809:SF8">
    <property type="entry name" value="TRNA N(3)-METHYLCYTIDINE METHYLTRANSFERASE"/>
    <property type="match status" value="1"/>
</dbReference>
<name>A0A8B9A3F9_PHODC</name>
<dbReference type="InterPro" id="IPR029063">
    <property type="entry name" value="SAM-dependent_MTases_sf"/>
</dbReference>
<dbReference type="SUPFAM" id="SSF53335">
    <property type="entry name" value="S-adenosyl-L-methionine-dependent methyltransferases"/>
    <property type="match status" value="1"/>
</dbReference>
<feature type="domain" description="Methyltransferase type 12" evidence="4">
    <location>
        <begin position="51"/>
        <end position="152"/>
    </location>
</feature>
<keyword evidence="2 6" id="KW-0489">Methyltransferase</keyword>
<keyword evidence="5" id="KW-1185">Reference proteome</keyword>
<organism evidence="5 6">
    <name type="scientific">Phoenix dactylifera</name>
    <name type="common">Date palm</name>
    <dbReference type="NCBI Taxonomy" id="42345"/>
    <lineage>
        <taxon>Eukaryota</taxon>
        <taxon>Viridiplantae</taxon>
        <taxon>Streptophyta</taxon>
        <taxon>Embryophyta</taxon>
        <taxon>Tracheophyta</taxon>
        <taxon>Spermatophyta</taxon>
        <taxon>Magnoliopsida</taxon>
        <taxon>Liliopsida</taxon>
        <taxon>Arecaceae</taxon>
        <taxon>Coryphoideae</taxon>
        <taxon>Phoeniceae</taxon>
        <taxon>Phoenix</taxon>
    </lineage>
</organism>
<evidence type="ECO:0000313" key="5">
    <source>
        <dbReference type="Proteomes" id="UP000228380"/>
    </source>
</evidence>
<evidence type="ECO:0000256" key="1">
    <source>
        <dbReference type="ARBA" id="ARBA00009725"/>
    </source>
</evidence>
<protein>
    <submittedName>
        <fullName evidence="6">tRNA N(3)-methylcytidine methyltransferase METTL6 isoform X1</fullName>
    </submittedName>
</protein>
<comment type="similarity">
    <text evidence="1">Belongs to the methyltransferase superfamily. METL family.</text>
</comment>
<evidence type="ECO:0000259" key="4">
    <source>
        <dbReference type="Pfam" id="PF08242"/>
    </source>
</evidence>
<dbReference type="RefSeq" id="XP_038978368.1">
    <property type="nucleotide sequence ID" value="XM_039122440.1"/>
</dbReference>
<dbReference type="CDD" id="cd02440">
    <property type="entry name" value="AdoMet_MTases"/>
    <property type="match status" value="1"/>
</dbReference>
<keyword evidence="3" id="KW-0808">Transferase</keyword>
<dbReference type="InterPro" id="IPR013217">
    <property type="entry name" value="Methyltransf_12"/>
</dbReference>
<dbReference type="Pfam" id="PF08242">
    <property type="entry name" value="Methyltransf_12"/>
    <property type="match status" value="1"/>
</dbReference>
<evidence type="ECO:0000256" key="2">
    <source>
        <dbReference type="ARBA" id="ARBA00022603"/>
    </source>
</evidence>
<accession>A0A8B9A3F9</accession>
<dbReference type="AlphaFoldDB" id="A0A8B9A3F9"/>